<dbReference type="EMBL" id="CAJJDM010000019">
    <property type="protein sequence ID" value="CAD8053799.1"/>
    <property type="molecule type" value="Genomic_DNA"/>
</dbReference>
<dbReference type="AlphaFoldDB" id="A0A8S1KEQ1"/>
<organism evidence="1 2">
    <name type="scientific">Paramecium primaurelia</name>
    <dbReference type="NCBI Taxonomy" id="5886"/>
    <lineage>
        <taxon>Eukaryota</taxon>
        <taxon>Sar</taxon>
        <taxon>Alveolata</taxon>
        <taxon>Ciliophora</taxon>
        <taxon>Intramacronucleata</taxon>
        <taxon>Oligohymenophorea</taxon>
        <taxon>Peniculida</taxon>
        <taxon>Parameciidae</taxon>
        <taxon>Paramecium</taxon>
    </lineage>
</organism>
<keyword evidence="2" id="KW-1185">Reference proteome</keyword>
<dbReference type="Proteomes" id="UP000688137">
    <property type="component" value="Unassembled WGS sequence"/>
</dbReference>
<protein>
    <submittedName>
        <fullName evidence="1">Uncharacterized protein</fullName>
    </submittedName>
</protein>
<gene>
    <name evidence="1" type="ORF">PPRIM_AZ9-3.1.T0210076</name>
</gene>
<name>A0A8S1KEQ1_PARPR</name>
<sequence>MKGYFLVYKGQMAWVSDENDILKEVNQLLGIMQLEKGYMRQYKMSGYLL</sequence>
<reference evidence="1" key="1">
    <citation type="submission" date="2021-01" db="EMBL/GenBank/DDBJ databases">
        <authorList>
            <consortium name="Genoscope - CEA"/>
            <person name="William W."/>
        </authorList>
    </citation>
    <scope>NUCLEOTIDE SEQUENCE</scope>
</reference>
<evidence type="ECO:0000313" key="2">
    <source>
        <dbReference type="Proteomes" id="UP000688137"/>
    </source>
</evidence>
<accession>A0A8S1KEQ1</accession>
<evidence type="ECO:0000313" key="1">
    <source>
        <dbReference type="EMBL" id="CAD8053799.1"/>
    </source>
</evidence>
<comment type="caution">
    <text evidence="1">The sequence shown here is derived from an EMBL/GenBank/DDBJ whole genome shotgun (WGS) entry which is preliminary data.</text>
</comment>
<proteinExistence type="predicted"/>